<sequence length="151" mass="16008">MSQDRSIATAAEALAGPGHLFVLLGKIGNVVADAAVIPTDRLLTVEPQWEHVTGRSPADMHRDWKPADWEATGYSSAPVGEEYWFLDVTNEHDDDDTAQSRLRALLQRVAGALTGGESKSPGRIRPLVLVPVVGVGAGGMDGQTGAVVQQL</sequence>
<reference evidence="1 2" key="1">
    <citation type="submission" date="2019-12" db="EMBL/GenBank/DDBJ databases">
        <title>Auraticoccus cholistani sp. nov., an actinomycete isolated from soil of Cholistan desert.</title>
        <authorList>
            <person name="Cheema M.T."/>
        </authorList>
    </citation>
    <scope>NUCLEOTIDE SEQUENCE [LARGE SCALE GENOMIC DNA]</scope>
    <source>
        <strain evidence="1 2">F435</strain>
    </source>
</reference>
<comment type="caution">
    <text evidence="1">The sequence shown here is derived from an EMBL/GenBank/DDBJ whole genome shotgun (WGS) entry which is preliminary data.</text>
</comment>
<protein>
    <submittedName>
        <fullName evidence="1">Uncharacterized protein</fullName>
    </submittedName>
</protein>
<dbReference type="EMBL" id="WPCU01000001">
    <property type="protein sequence ID" value="MVA74491.1"/>
    <property type="molecule type" value="Genomic_DNA"/>
</dbReference>
<name>A0A6A9UP95_9ACTN</name>
<dbReference type="Proteomes" id="UP000435304">
    <property type="component" value="Unassembled WGS sequence"/>
</dbReference>
<dbReference type="RefSeq" id="WP_156606971.1">
    <property type="nucleotide sequence ID" value="NZ_WPCU01000001.1"/>
</dbReference>
<keyword evidence="2" id="KW-1185">Reference proteome</keyword>
<evidence type="ECO:0000313" key="1">
    <source>
        <dbReference type="EMBL" id="MVA74491.1"/>
    </source>
</evidence>
<gene>
    <name evidence="1" type="ORF">GC722_00345</name>
</gene>
<dbReference type="AlphaFoldDB" id="A0A6A9UP95"/>
<evidence type="ECO:0000313" key="2">
    <source>
        <dbReference type="Proteomes" id="UP000435304"/>
    </source>
</evidence>
<proteinExistence type="predicted"/>
<organism evidence="1 2">
    <name type="scientific">Auraticoccus cholistanensis</name>
    <dbReference type="NCBI Taxonomy" id="2656650"/>
    <lineage>
        <taxon>Bacteria</taxon>
        <taxon>Bacillati</taxon>
        <taxon>Actinomycetota</taxon>
        <taxon>Actinomycetes</taxon>
        <taxon>Propionibacteriales</taxon>
        <taxon>Propionibacteriaceae</taxon>
        <taxon>Auraticoccus</taxon>
    </lineage>
</organism>
<accession>A0A6A9UP95</accession>